<evidence type="ECO:0000313" key="1">
    <source>
        <dbReference type="EMBL" id="RWU07504.1"/>
    </source>
</evidence>
<dbReference type="Proteomes" id="UP000284120">
    <property type="component" value="Unassembled WGS sequence"/>
</dbReference>
<dbReference type="AlphaFoldDB" id="A0A443YUK7"/>
<evidence type="ECO:0000313" key="2">
    <source>
        <dbReference type="Proteomes" id="UP000284120"/>
    </source>
</evidence>
<accession>A0A443YUK7</accession>
<gene>
    <name evidence="1" type="ORF">DPV69_10985</name>
</gene>
<dbReference type="EMBL" id="SAYW01000003">
    <property type="protein sequence ID" value="RWU07504.1"/>
    <property type="molecule type" value="Genomic_DNA"/>
</dbReference>
<name>A0A443YUK7_9SPHI</name>
<dbReference type="RefSeq" id="WP_113647412.1">
    <property type="nucleotide sequence ID" value="NZ_QMHN01000003.1"/>
</dbReference>
<protein>
    <submittedName>
        <fullName evidence="1">Uncharacterized protein</fullName>
    </submittedName>
</protein>
<sequence>MKKRRDIGSLADLQLEMSRVKSEYLAKEDQLKADTKTYIKQFSPLNLIKDFFNPQSLLKLDEKTNLSGSIMSLILPLFLNKTVFRGSGFLTKGIAALVSGKIGKSLDAESLTGIFSKVKSLFTSKRKKDEVSFVDYGIPPDSETY</sequence>
<comment type="caution">
    <text evidence="1">The sequence shown here is derived from an EMBL/GenBank/DDBJ whole genome shotgun (WGS) entry which is preliminary data.</text>
</comment>
<keyword evidence="2" id="KW-1185">Reference proteome</keyword>
<reference evidence="1 2" key="1">
    <citation type="submission" date="2018-06" db="EMBL/GenBank/DDBJ databases">
        <title>Pedobacter endophyticus sp. nov., an endophytic bacterium isolated from a leaf of Triticum aestivum.</title>
        <authorList>
            <person name="Zhang L."/>
        </authorList>
    </citation>
    <scope>NUCLEOTIDE SEQUENCE [LARGE SCALE GENOMIC DNA]</scope>
    <source>
        <strain evidence="1 2">CM134L-2</strain>
    </source>
</reference>
<organism evidence="1 2">
    <name type="scientific">Pedobacter chitinilyticus</name>
    <dbReference type="NCBI Taxonomy" id="2233776"/>
    <lineage>
        <taxon>Bacteria</taxon>
        <taxon>Pseudomonadati</taxon>
        <taxon>Bacteroidota</taxon>
        <taxon>Sphingobacteriia</taxon>
        <taxon>Sphingobacteriales</taxon>
        <taxon>Sphingobacteriaceae</taxon>
        <taxon>Pedobacter</taxon>
    </lineage>
</organism>
<proteinExistence type="predicted"/>
<dbReference type="OrthoDB" id="709278at2"/>